<feature type="transmembrane region" description="Helical" evidence="2">
    <location>
        <begin position="77"/>
        <end position="99"/>
    </location>
</feature>
<organism evidence="4 5">
    <name type="scientific">Burkholderia territorii</name>
    <dbReference type="NCBI Taxonomy" id="1503055"/>
    <lineage>
        <taxon>Bacteria</taxon>
        <taxon>Pseudomonadati</taxon>
        <taxon>Pseudomonadota</taxon>
        <taxon>Betaproteobacteria</taxon>
        <taxon>Burkholderiales</taxon>
        <taxon>Burkholderiaceae</taxon>
        <taxon>Burkholderia</taxon>
        <taxon>Burkholderia cepacia complex</taxon>
    </lineage>
</organism>
<keyword evidence="2" id="KW-0812">Transmembrane</keyword>
<protein>
    <submittedName>
        <fullName evidence="4">AMP-binding protein</fullName>
    </submittedName>
</protein>
<feature type="non-terminal residue" evidence="4">
    <location>
        <position position="194"/>
    </location>
</feature>
<comment type="caution">
    <text evidence="4">The sequence shown here is derived from an EMBL/GenBank/DDBJ whole genome shotgun (WGS) entry which is preliminary data.</text>
</comment>
<evidence type="ECO:0000256" key="2">
    <source>
        <dbReference type="SAM" id="Phobius"/>
    </source>
</evidence>
<dbReference type="InterPro" id="IPR050237">
    <property type="entry name" value="ATP-dep_AMP-bd_enzyme"/>
</dbReference>
<dbReference type="PANTHER" id="PTHR43767:SF8">
    <property type="entry name" value="LONG-CHAIN-FATTY-ACID--COA LIGASE"/>
    <property type="match status" value="1"/>
</dbReference>
<dbReference type="Pfam" id="PF00501">
    <property type="entry name" value="AMP-binding"/>
    <property type="match status" value="1"/>
</dbReference>
<evidence type="ECO:0000259" key="3">
    <source>
        <dbReference type="Pfam" id="PF00501"/>
    </source>
</evidence>
<proteinExistence type="predicted"/>
<dbReference type="PANTHER" id="PTHR43767">
    <property type="entry name" value="LONG-CHAIN-FATTY-ACID--COA LIGASE"/>
    <property type="match status" value="1"/>
</dbReference>
<sequence>MTKRHWIGSYGSIPAEIDADRHPSVTALLDEAMRRFADRPAFRAFGRTLTYADVDRRSAALAAYLQRVVGVRKGDRVAVMLPNVLAFPVVFVAVARIGAIQVNVNPLYTAHELEHQLNDAGAEVAVVCGGSMGTFADVVGKTRMRTVLSVGRGDLGVVDAPAGACDALPPGSIPLADAIAAGESLAFEPVALGG</sequence>
<gene>
    <name evidence="4" type="ORF">F7R13_30805</name>
</gene>
<dbReference type="SUPFAM" id="SSF56801">
    <property type="entry name" value="Acetyl-CoA synthetase-like"/>
    <property type="match status" value="1"/>
</dbReference>
<accession>A0A6L3N7S9</accession>
<dbReference type="EMBL" id="VZOL01000830">
    <property type="protein sequence ID" value="KAB0648262.1"/>
    <property type="molecule type" value="Genomic_DNA"/>
</dbReference>
<evidence type="ECO:0000313" key="4">
    <source>
        <dbReference type="EMBL" id="KAB0648262.1"/>
    </source>
</evidence>
<keyword evidence="1" id="KW-0436">Ligase</keyword>
<reference evidence="4 5" key="1">
    <citation type="submission" date="2019-09" db="EMBL/GenBank/DDBJ databases">
        <title>Draft genome sequences of 48 bacterial type strains from the CCUG.</title>
        <authorList>
            <person name="Tunovic T."/>
            <person name="Pineiro-Iglesias B."/>
            <person name="Unosson C."/>
            <person name="Inganas E."/>
            <person name="Ohlen M."/>
            <person name="Cardew S."/>
            <person name="Jensie-Markopoulos S."/>
            <person name="Salva-Serra F."/>
            <person name="Jaen-Luchoro D."/>
            <person name="Karlsson R."/>
            <person name="Svensson-Stadler L."/>
            <person name="Chun J."/>
            <person name="Moore E."/>
        </authorList>
    </citation>
    <scope>NUCLEOTIDE SEQUENCE [LARGE SCALE GENOMIC DNA]</scope>
    <source>
        <strain evidence="4 5">CCUG 65687</strain>
    </source>
</reference>
<evidence type="ECO:0000313" key="5">
    <source>
        <dbReference type="Proteomes" id="UP000473571"/>
    </source>
</evidence>
<evidence type="ECO:0000256" key="1">
    <source>
        <dbReference type="ARBA" id="ARBA00022598"/>
    </source>
</evidence>
<name>A0A6L3N7S9_9BURK</name>
<keyword evidence="2" id="KW-1133">Transmembrane helix</keyword>
<feature type="domain" description="AMP-dependent synthetase/ligase" evidence="3">
    <location>
        <begin position="30"/>
        <end position="133"/>
    </location>
</feature>
<dbReference type="AlphaFoldDB" id="A0A6L3N7S9"/>
<dbReference type="Proteomes" id="UP000473571">
    <property type="component" value="Unassembled WGS sequence"/>
</dbReference>
<dbReference type="RefSeq" id="WP_151006948.1">
    <property type="nucleotide sequence ID" value="NZ_VZOL01000830.1"/>
</dbReference>
<dbReference type="GO" id="GO:0016874">
    <property type="term" value="F:ligase activity"/>
    <property type="evidence" value="ECO:0007669"/>
    <property type="project" value="UniProtKB-KW"/>
</dbReference>
<dbReference type="Gene3D" id="3.40.50.980">
    <property type="match status" value="1"/>
</dbReference>
<keyword evidence="2" id="KW-0472">Membrane</keyword>
<dbReference type="InterPro" id="IPR000873">
    <property type="entry name" value="AMP-dep_synth/lig_dom"/>
</dbReference>